<dbReference type="SUPFAM" id="SSF53850">
    <property type="entry name" value="Periplasmic binding protein-like II"/>
    <property type="match status" value="1"/>
</dbReference>
<proteinExistence type="predicted"/>
<evidence type="ECO:0000313" key="4">
    <source>
        <dbReference type="Proteomes" id="UP000184096"/>
    </source>
</evidence>
<keyword evidence="4" id="KW-1185">Reference proteome</keyword>
<gene>
    <name evidence="3" type="ORF">SAMN05444170_5736</name>
</gene>
<feature type="domain" description="SsuA/THI5-like" evidence="2">
    <location>
        <begin position="42"/>
        <end position="258"/>
    </location>
</feature>
<dbReference type="RefSeq" id="WP_072823045.1">
    <property type="nucleotide sequence ID" value="NZ_LT670849.1"/>
</dbReference>
<dbReference type="Gene3D" id="3.40.190.10">
    <property type="entry name" value="Periplasmic binding protein-like II"/>
    <property type="match status" value="2"/>
</dbReference>
<dbReference type="Pfam" id="PF09084">
    <property type="entry name" value="NMT1"/>
    <property type="match status" value="1"/>
</dbReference>
<keyword evidence="1" id="KW-0732">Signal</keyword>
<dbReference type="PANTHER" id="PTHR31528">
    <property type="entry name" value="4-AMINO-5-HYDROXYMETHYL-2-METHYLPYRIMIDINE PHOSPHATE SYNTHASE THI11-RELATED"/>
    <property type="match status" value="1"/>
</dbReference>
<dbReference type="OrthoDB" id="9815602at2"/>
<sequence>MIICRRITVALIGLLSMGVVFVSPAHAQTNIRFILDWSFQGQHAMFTMPVDDGTYTKLGLNVTVDRGGGSGDTVAKVASGAYDLGFADIYSMIRFNDQNPDHKLIAVMMVDDKSALAIEMKASSPIKTPQDLTGKTLASPVGDATRQLFPLFAAANKLDEKSIKWINVSPELREPLLVRGEADAITGHLTTVMLNLQNIGAQPSDIRTMAYIDFGVNLLGHAVVVKPEFAARNAEAIRNFIRGSVHGFNAMIKDPADAVASIKKRDPLVSADVEKDRIKMSLDYRMITENVLKNGASNVEPARLEGSVKDVAEAFGINKVPPASEVYTDQYLPPRSELRIIQ</sequence>
<evidence type="ECO:0000313" key="3">
    <source>
        <dbReference type="EMBL" id="SHN83976.1"/>
    </source>
</evidence>
<dbReference type="EMBL" id="LT670849">
    <property type="protein sequence ID" value="SHN83976.1"/>
    <property type="molecule type" value="Genomic_DNA"/>
</dbReference>
<dbReference type="InterPro" id="IPR027939">
    <property type="entry name" value="NMT1/THI5"/>
</dbReference>
<evidence type="ECO:0000259" key="2">
    <source>
        <dbReference type="Pfam" id="PF09084"/>
    </source>
</evidence>
<dbReference type="PANTHER" id="PTHR31528:SF15">
    <property type="entry name" value="RIBOFLAVIN-BINDING PROTEIN RIBY"/>
    <property type="match status" value="1"/>
</dbReference>
<dbReference type="Proteomes" id="UP000184096">
    <property type="component" value="Chromosome I"/>
</dbReference>
<evidence type="ECO:0000256" key="1">
    <source>
        <dbReference type="SAM" id="SignalP"/>
    </source>
</evidence>
<reference evidence="4" key="1">
    <citation type="submission" date="2016-11" db="EMBL/GenBank/DDBJ databases">
        <authorList>
            <person name="Varghese N."/>
            <person name="Submissions S."/>
        </authorList>
    </citation>
    <scope>NUCLEOTIDE SEQUENCE [LARGE SCALE GENOMIC DNA]</scope>
    <source>
        <strain evidence="4">GAS401</strain>
    </source>
</reference>
<protein>
    <submittedName>
        <fullName evidence="3">NitT/TauT family transport system substrate-binding protein</fullName>
    </submittedName>
</protein>
<feature type="chain" id="PRO_5009929701" evidence="1">
    <location>
        <begin position="28"/>
        <end position="342"/>
    </location>
</feature>
<dbReference type="AlphaFoldDB" id="A0A1M7UM45"/>
<name>A0A1M7UM45_9BRAD</name>
<dbReference type="GO" id="GO:0009228">
    <property type="term" value="P:thiamine biosynthetic process"/>
    <property type="evidence" value="ECO:0007669"/>
    <property type="project" value="InterPro"/>
</dbReference>
<feature type="signal peptide" evidence="1">
    <location>
        <begin position="1"/>
        <end position="27"/>
    </location>
</feature>
<accession>A0A1M7UM45</accession>
<dbReference type="InterPro" id="IPR015168">
    <property type="entry name" value="SsuA/THI5"/>
</dbReference>
<organism evidence="3 4">
    <name type="scientific">Bradyrhizobium erythrophlei</name>
    <dbReference type="NCBI Taxonomy" id="1437360"/>
    <lineage>
        <taxon>Bacteria</taxon>
        <taxon>Pseudomonadati</taxon>
        <taxon>Pseudomonadota</taxon>
        <taxon>Alphaproteobacteria</taxon>
        <taxon>Hyphomicrobiales</taxon>
        <taxon>Nitrobacteraceae</taxon>
        <taxon>Bradyrhizobium</taxon>
    </lineage>
</organism>